<name>W9RKP9_9ROSA</name>
<gene>
    <name evidence="1" type="ORF">L484_009954</name>
</gene>
<evidence type="ECO:0000313" key="2">
    <source>
        <dbReference type="Proteomes" id="UP000030645"/>
    </source>
</evidence>
<proteinExistence type="predicted"/>
<accession>W9RKP9</accession>
<evidence type="ECO:0000313" key="1">
    <source>
        <dbReference type="EMBL" id="EXB79366.1"/>
    </source>
</evidence>
<dbReference type="EMBL" id="KE344786">
    <property type="protein sequence ID" value="EXB79366.1"/>
    <property type="molecule type" value="Genomic_DNA"/>
</dbReference>
<keyword evidence="2" id="KW-1185">Reference proteome</keyword>
<dbReference type="Proteomes" id="UP000030645">
    <property type="component" value="Unassembled WGS sequence"/>
</dbReference>
<sequence>MLCKTGASPPLMSDDQRPKKIAMAGSLIPEPSTTVSSKGCQKIGKLELTTWKPKSLFTLKWLVLALTFLQTPFKTGMIHVGITCRSPKESI</sequence>
<dbReference type="AlphaFoldDB" id="W9RKP9"/>
<organism evidence="1 2">
    <name type="scientific">Morus notabilis</name>
    <dbReference type="NCBI Taxonomy" id="981085"/>
    <lineage>
        <taxon>Eukaryota</taxon>
        <taxon>Viridiplantae</taxon>
        <taxon>Streptophyta</taxon>
        <taxon>Embryophyta</taxon>
        <taxon>Tracheophyta</taxon>
        <taxon>Spermatophyta</taxon>
        <taxon>Magnoliopsida</taxon>
        <taxon>eudicotyledons</taxon>
        <taxon>Gunneridae</taxon>
        <taxon>Pentapetalae</taxon>
        <taxon>rosids</taxon>
        <taxon>fabids</taxon>
        <taxon>Rosales</taxon>
        <taxon>Moraceae</taxon>
        <taxon>Moreae</taxon>
        <taxon>Morus</taxon>
    </lineage>
</organism>
<reference evidence="2" key="1">
    <citation type="submission" date="2013-01" db="EMBL/GenBank/DDBJ databases">
        <title>Draft Genome Sequence of a Mulberry Tree, Morus notabilis C.K. Schneid.</title>
        <authorList>
            <person name="He N."/>
            <person name="Zhao S."/>
        </authorList>
    </citation>
    <scope>NUCLEOTIDE SEQUENCE</scope>
</reference>
<protein>
    <submittedName>
        <fullName evidence="1">Uncharacterized protein</fullName>
    </submittedName>
</protein>